<name>A0ABP5IKL3_9MICO</name>
<dbReference type="EMBL" id="BAAAPZ010000012">
    <property type="protein sequence ID" value="GAA2101968.1"/>
    <property type="molecule type" value="Genomic_DNA"/>
</dbReference>
<feature type="compositionally biased region" description="Basic and acidic residues" evidence="1">
    <location>
        <begin position="1"/>
        <end position="12"/>
    </location>
</feature>
<protein>
    <submittedName>
        <fullName evidence="2">Uncharacterized protein</fullName>
    </submittedName>
</protein>
<dbReference type="Proteomes" id="UP001500984">
    <property type="component" value="Unassembled WGS sequence"/>
</dbReference>
<comment type="caution">
    <text evidence="2">The sequence shown here is derived from an EMBL/GenBank/DDBJ whole genome shotgun (WGS) entry which is preliminary data.</text>
</comment>
<keyword evidence="3" id="KW-1185">Reference proteome</keyword>
<evidence type="ECO:0000313" key="2">
    <source>
        <dbReference type="EMBL" id="GAA2101968.1"/>
    </source>
</evidence>
<reference evidence="3" key="1">
    <citation type="journal article" date="2019" name="Int. J. Syst. Evol. Microbiol.">
        <title>The Global Catalogue of Microorganisms (GCM) 10K type strain sequencing project: providing services to taxonomists for standard genome sequencing and annotation.</title>
        <authorList>
            <consortium name="The Broad Institute Genomics Platform"/>
            <consortium name="The Broad Institute Genome Sequencing Center for Infectious Disease"/>
            <person name="Wu L."/>
            <person name="Ma J."/>
        </authorList>
    </citation>
    <scope>NUCLEOTIDE SEQUENCE [LARGE SCALE GENOMIC DNA]</scope>
    <source>
        <strain evidence="3">JCM 15900</strain>
    </source>
</reference>
<organism evidence="2 3">
    <name type="scientific">Brevibacterium salitolerans</name>
    <dbReference type="NCBI Taxonomy" id="1403566"/>
    <lineage>
        <taxon>Bacteria</taxon>
        <taxon>Bacillati</taxon>
        <taxon>Actinomycetota</taxon>
        <taxon>Actinomycetes</taxon>
        <taxon>Micrococcales</taxon>
        <taxon>Brevibacteriaceae</taxon>
        <taxon>Brevibacterium</taxon>
    </lineage>
</organism>
<gene>
    <name evidence="2" type="ORF">GCM10009823_25110</name>
</gene>
<evidence type="ECO:0000256" key="1">
    <source>
        <dbReference type="SAM" id="MobiDB-lite"/>
    </source>
</evidence>
<accession>A0ABP5IKL3</accession>
<sequence length="85" mass="8356">MRTLRGEGERGGAADPGGGTGDEGTAVLQQISHVSNDTPGHGRGGVPLPRTALLESGAVVYLPAVGIPADSGGTILTASPTPEEP</sequence>
<feature type="region of interest" description="Disordered" evidence="1">
    <location>
        <begin position="1"/>
        <end position="26"/>
    </location>
</feature>
<proteinExistence type="predicted"/>
<evidence type="ECO:0000313" key="3">
    <source>
        <dbReference type="Proteomes" id="UP001500984"/>
    </source>
</evidence>